<keyword evidence="2" id="KW-1185">Reference proteome</keyword>
<dbReference type="Proteomes" id="UP001208017">
    <property type="component" value="Unassembled WGS sequence"/>
</dbReference>
<reference evidence="1 2" key="1">
    <citation type="submission" date="2022-11" db="EMBL/GenBank/DDBJ databases">
        <title>Study of microbial diversity in lake waters.</title>
        <authorList>
            <person name="Zhang J."/>
        </authorList>
    </citation>
    <scope>NUCLEOTIDE SEQUENCE [LARGE SCALE GENOMIC DNA]</scope>
    <source>
        <strain evidence="1 2">DT12</strain>
    </source>
</reference>
<evidence type="ECO:0000313" key="2">
    <source>
        <dbReference type="Proteomes" id="UP001208017"/>
    </source>
</evidence>
<dbReference type="EMBL" id="JAPMLT010000005">
    <property type="protein sequence ID" value="MCX7570597.1"/>
    <property type="molecule type" value="Genomic_DNA"/>
</dbReference>
<organism evidence="1 2">
    <name type="scientific">Tumebacillus lacus</name>
    <dbReference type="NCBI Taxonomy" id="2995335"/>
    <lineage>
        <taxon>Bacteria</taxon>
        <taxon>Bacillati</taxon>
        <taxon>Bacillota</taxon>
        <taxon>Bacilli</taxon>
        <taxon>Bacillales</taxon>
        <taxon>Alicyclobacillaceae</taxon>
        <taxon>Tumebacillus</taxon>
    </lineage>
</organism>
<name>A0ABT3X3P1_9BACL</name>
<protein>
    <submittedName>
        <fullName evidence="1">Uncharacterized protein</fullName>
    </submittedName>
</protein>
<proteinExistence type="predicted"/>
<dbReference type="RefSeq" id="WP_267151846.1">
    <property type="nucleotide sequence ID" value="NZ_JAPMLT010000005.1"/>
</dbReference>
<evidence type="ECO:0000313" key="1">
    <source>
        <dbReference type="EMBL" id="MCX7570597.1"/>
    </source>
</evidence>
<gene>
    <name evidence="1" type="ORF">OS242_11540</name>
</gene>
<comment type="caution">
    <text evidence="1">The sequence shown here is derived from an EMBL/GenBank/DDBJ whole genome shotgun (WGS) entry which is preliminary data.</text>
</comment>
<sequence>MRRNIWIGFTVAGLLVASLITYSAPGVPAQGTWIGAHDPIDPLAPTEEVVIATEDGSTDDTQQGVVVPMATDPVDPWG</sequence>
<accession>A0ABT3X3P1</accession>